<evidence type="ECO:0000256" key="4">
    <source>
        <dbReference type="ARBA" id="ARBA00039854"/>
    </source>
</evidence>
<evidence type="ECO:0000256" key="2">
    <source>
        <dbReference type="ARBA" id="ARBA00022737"/>
    </source>
</evidence>
<accession>G1QG86</accession>
<dbReference type="Ensembl" id="ENSMLUT00000029425.1">
    <property type="protein sequence ID" value="ENSMLUP00000022719.1"/>
    <property type="gene ID" value="ENSMLUG00000026445.1"/>
</dbReference>
<reference evidence="7" key="3">
    <citation type="submission" date="2025-09" db="UniProtKB">
        <authorList>
            <consortium name="Ensembl"/>
        </authorList>
    </citation>
    <scope>IDENTIFICATION</scope>
</reference>
<evidence type="ECO:0000313" key="8">
    <source>
        <dbReference type="Proteomes" id="UP000001074"/>
    </source>
</evidence>
<dbReference type="Pfam" id="PF02493">
    <property type="entry name" value="MORN"/>
    <property type="match status" value="3"/>
</dbReference>
<reference evidence="7" key="2">
    <citation type="submission" date="2025-08" db="UniProtKB">
        <authorList>
            <consortium name="Ensembl"/>
        </authorList>
    </citation>
    <scope>IDENTIFICATION</scope>
</reference>
<keyword evidence="3" id="KW-0968">Cytoplasmic vesicle</keyword>
<evidence type="ECO:0000313" key="7">
    <source>
        <dbReference type="Ensembl" id="ENSMLUP00000022719.1"/>
    </source>
</evidence>
<dbReference type="HOGENOM" id="CLU_032017_3_0_1"/>
<reference evidence="7 8" key="1">
    <citation type="journal article" date="2011" name="Nature">
        <title>A high-resolution map of human evolutionary constraint using 29 mammals.</title>
        <authorList>
            <person name="Lindblad-Toh K."/>
            <person name="Garber M."/>
            <person name="Zuk O."/>
            <person name="Lin M.F."/>
            <person name="Parker B.J."/>
            <person name="Washietl S."/>
            <person name="Kheradpour P."/>
            <person name="Ernst J."/>
            <person name="Jordan G."/>
            <person name="Mauceli E."/>
            <person name="Ward L.D."/>
            <person name="Lowe C.B."/>
            <person name="Holloway A.K."/>
            <person name="Clamp M."/>
            <person name="Gnerre S."/>
            <person name="Alfoldi J."/>
            <person name="Beal K."/>
            <person name="Chang J."/>
            <person name="Clawson H."/>
            <person name="Cuff J."/>
            <person name="Di Palma F."/>
            <person name="Fitzgerald S."/>
            <person name="Flicek P."/>
            <person name="Guttman M."/>
            <person name="Hubisz M.J."/>
            <person name="Jaffe D.B."/>
            <person name="Jungreis I."/>
            <person name="Kent W.J."/>
            <person name="Kostka D."/>
            <person name="Lara M."/>
            <person name="Martins A.L."/>
            <person name="Massingham T."/>
            <person name="Moltke I."/>
            <person name="Raney B.J."/>
            <person name="Rasmussen M.D."/>
            <person name="Robinson J."/>
            <person name="Stark A."/>
            <person name="Vilella A.J."/>
            <person name="Wen J."/>
            <person name="Xie X."/>
            <person name="Zody M.C."/>
            <person name="Baldwin J."/>
            <person name="Bloom T."/>
            <person name="Chin C.W."/>
            <person name="Heiman D."/>
            <person name="Nicol R."/>
            <person name="Nusbaum C."/>
            <person name="Young S."/>
            <person name="Wilkinson J."/>
            <person name="Worley K.C."/>
            <person name="Kovar C.L."/>
            <person name="Muzny D.M."/>
            <person name="Gibbs R.A."/>
            <person name="Cree A."/>
            <person name="Dihn H.H."/>
            <person name="Fowler G."/>
            <person name="Jhangiani S."/>
            <person name="Joshi V."/>
            <person name="Lee S."/>
            <person name="Lewis L.R."/>
            <person name="Nazareth L.V."/>
            <person name="Okwuonu G."/>
            <person name="Santibanez J."/>
            <person name="Warren W.C."/>
            <person name="Mardis E.R."/>
            <person name="Weinstock G.M."/>
            <person name="Wilson R.K."/>
            <person name="Delehaunty K."/>
            <person name="Dooling D."/>
            <person name="Fronik C."/>
            <person name="Fulton L."/>
            <person name="Fulton B."/>
            <person name="Graves T."/>
            <person name="Minx P."/>
            <person name="Sodergren E."/>
            <person name="Birney E."/>
            <person name="Margulies E.H."/>
            <person name="Herrero J."/>
            <person name="Green E.D."/>
            <person name="Haussler D."/>
            <person name="Siepel A."/>
            <person name="Goldman N."/>
            <person name="Pollard K.S."/>
            <person name="Pedersen J.S."/>
            <person name="Lander E.S."/>
            <person name="Kellis M."/>
        </authorList>
    </citation>
    <scope>NUCLEOTIDE SEQUENCE [LARGE SCALE GENOMIC DNA]</scope>
</reference>
<keyword evidence="8" id="KW-1185">Reference proteome</keyword>
<dbReference type="InterPro" id="IPR003409">
    <property type="entry name" value="MORN"/>
</dbReference>
<sequence>MPIFKCPPKTQPPWKEWDQKAQKNGLRHQVYAVNGDRYVGEWKDNMKHGKGTQIWKKKGAIYEGDWKFGKRDGYGTLSLPDQEKGKYRRVYSGWWKGDKKSGGGAREAWEKRRKRGTVWVGEGRGGGTLKASQNKTQETSWGKDNQMGDDVGSARKEENGNRYEGYWQGGLKNGPGRFFHLDHGQLFEGFWVDNIAKCGTMIDFGRDEAPAPTQFPIPQVKIVDPDGVLEEALAMFKKKEEPS</sequence>
<evidence type="ECO:0000256" key="1">
    <source>
        <dbReference type="ARBA" id="ARBA00004218"/>
    </source>
</evidence>
<evidence type="ECO:0000256" key="3">
    <source>
        <dbReference type="ARBA" id="ARBA00023329"/>
    </source>
</evidence>
<dbReference type="PANTHER" id="PTHR46511:SF1">
    <property type="entry name" value="MORN REPEAT-CONTAINING PROTEIN 3"/>
    <property type="match status" value="1"/>
</dbReference>
<dbReference type="eggNOG" id="KOG0231">
    <property type="taxonomic scope" value="Eukaryota"/>
</dbReference>
<dbReference type="Proteomes" id="UP000001074">
    <property type="component" value="Unassembled WGS sequence"/>
</dbReference>
<dbReference type="FunCoup" id="G1QG86">
    <property type="interactions" value="41"/>
</dbReference>
<dbReference type="GO" id="GO:0001669">
    <property type="term" value="C:acrosomal vesicle"/>
    <property type="evidence" value="ECO:0007669"/>
    <property type="project" value="UniProtKB-SubCell"/>
</dbReference>
<dbReference type="InParanoid" id="G1QG86"/>
<proteinExistence type="predicted"/>
<name>G1QG86_MYOLU</name>
<evidence type="ECO:0000256" key="5">
    <source>
        <dbReference type="ARBA" id="ARBA00045851"/>
    </source>
</evidence>
<comment type="function">
    <text evidence="5">Assembles a suppression complex (suppresome) by tethering SIRT1 and MDM2 to regulate composite modifications of p53/TP53. Confers both deacetylation-mediated functional inactivation, by SIRT1, and ubiquitination-dependent degradation, by MDM2, of p53/TP53, promoting a proliferative and cell survival behaviors. May play a role in the regulation of spermatogenesis.</text>
</comment>
<dbReference type="Gene3D" id="2.20.110.10">
    <property type="entry name" value="Histone H3 K4-specific methyltransferase SET7/9 N-terminal domain"/>
    <property type="match status" value="1"/>
</dbReference>
<dbReference type="EMBL" id="AAPE02050929">
    <property type="status" value="NOT_ANNOTATED_CDS"/>
    <property type="molecule type" value="Genomic_DNA"/>
</dbReference>
<keyword evidence="2" id="KW-0677">Repeat</keyword>
<dbReference type="InterPro" id="IPR052472">
    <property type="entry name" value="MORN3"/>
</dbReference>
<dbReference type="PANTHER" id="PTHR46511">
    <property type="entry name" value="MORN REPEAT-CONTAINING PROTEIN 3"/>
    <property type="match status" value="1"/>
</dbReference>
<dbReference type="SMART" id="SM00698">
    <property type="entry name" value="MORN"/>
    <property type="match status" value="3"/>
</dbReference>
<dbReference type="SUPFAM" id="SSF82185">
    <property type="entry name" value="Histone H3 K4-specific methyltransferase SET7/9 N-terminal domain"/>
    <property type="match status" value="2"/>
</dbReference>
<evidence type="ECO:0000256" key="6">
    <source>
        <dbReference type="SAM" id="MobiDB-lite"/>
    </source>
</evidence>
<dbReference type="EMBL" id="AAPE02050928">
    <property type="status" value="NOT_ANNOTATED_CDS"/>
    <property type="molecule type" value="Genomic_DNA"/>
</dbReference>
<feature type="compositionally biased region" description="Polar residues" evidence="6">
    <location>
        <begin position="130"/>
        <end position="143"/>
    </location>
</feature>
<dbReference type="AlphaFoldDB" id="G1QG86"/>
<feature type="region of interest" description="Disordered" evidence="6">
    <location>
        <begin position="120"/>
        <end position="159"/>
    </location>
</feature>
<protein>
    <recommendedName>
        <fullName evidence="4">MORN repeat-containing protein 3</fullName>
    </recommendedName>
</protein>
<organism evidence="7 8">
    <name type="scientific">Myotis lucifugus</name>
    <name type="common">Little brown bat</name>
    <dbReference type="NCBI Taxonomy" id="59463"/>
    <lineage>
        <taxon>Eukaryota</taxon>
        <taxon>Metazoa</taxon>
        <taxon>Chordata</taxon>
        <taxon>Craniata</taxon>
        <taxon>Vertebrata</taxon>
        <taxon>Euteleostomi</taxon>
        <taxon>Mammalia</taxon>
        <taxon>Eutheria</taxon>
        <taxon>Laurasiatheria</taxon>
        <taxon>Chiroptera</taxon>
        <taxon>Yangochiroptera</taxon>
        <taxon>Vespertilionidae</taxon>
        <taxon>Myotis</taxon>
    </lineage>
</organism>
<dbReference type="OMA" id="GHGRFFH"/>
<comment type="subcellular location">
    <subcellularLocation>
        <location evidence="1">Cytoplasmic vesicle</location>
        <location evidence="1">Secretory vesicle</location>
        <location evidence="1">Acrosome</location>
    </subcellularLocation>
</comment>
<dbReference type="STRING" id="59463.ENSMLUP00000022719"/>